<dbReference type="PANTHER" id="PTHR10900">
    <property type="entry name" value="PERIOSTIN-RELATED"/>
    <property type="match status" value="1"/>
</dbReference>
<reference evidence="3" key="1">
    <citation type="submission" date="2017-02" db="EMBL/GenBank/DDBJ databases">
        <authorList>
            <person name="Tafer H."/>
            <person name="Lopandic K."/>
        </authorList>
    </citation>
    <scope>NUCLEOTIDE SEQUENCE [LARGE SCALE GENOMIC DNA]</scope>
    <source>
        <strain evidence="3">CBS 366.77</strain>
    </source>
</reference>
<dbReference type="PANTHER" id="PTHR10900:SF125">
    <property type="entry name" value="FAS1 DOMAIN-CONTAINING PROTEIN YLR001C"/>
    <property type="match status" value="1"/>
</dbReference>
<protein>
    <submittedName>
        <fullName evidence="2">Fasciclin domain family</fullName>
    </submittedName>
</protein>
<name>A0A3A2ZCH4_9EURO</name>
<dbReference type="Gene3D" id="2.30.180.10">
    <property type="entry name" value="FAS1 domain"/>
    <property type="match status" value="2"/>
</dbReference>
<evidence type="ECO:0000259" key="1">
    <source>
        <dbReference type="PROSITE" id="PS50213"/>
    </source>
</evidence>
<evidence type="ECO:0000313" key="2">
    <source>
        <dbReference type="EMBL" id="RJE20842.1"/>
    </source>
</evidence>
<accession>A0A3A2ZCH4</accession>
<comment type="caution">
    <text evidence="2">The sequence shown here is derived from an EMBL/GenBank/DDBJ whole genome shotgun (WGS) entry which is preliminary data.</text>
</comment>
<evidence type="ECO:0000313" key="3">
    <source>
        <dbReference type="Proteomes" id="UP000266188"/>
    </source>
</evidence>
<keyword evidence="3" id="KW-1185">Reference proteome</keyword>
<dbReference type="OrthoDB" id="7700931at2759"/>
<feature type="domain" description="FAS1" evidence="1">
    <location>
        <begin position="1"/>
        <end position="141"/>
    </location>
</feature>
<sequence length="377" mass="40903">LARCRSTRKFASLVKQDKTLVNILNTVSLDHTVFAPTDQAFDEFPGNLSSFSKEDIRALVLYHVSPGLVSLDALLEAGGGTVPTLLNQSVLGEDGLAQRVDFRVDVEGEGEVVLGYKSEGRVVTGDIPATNGFLHLITSVLLPPPPTVAILNSLPTEFSTFTLALIKTGLYRTLSQIPNTTAPSKGAAGNLNRTTLFTPPNTAFESLHSSIPEFLFSTEEGTKYLRALLEYHIVANFSLFSDVLYTDEGEVVEFKDGEGVSVELPTLLGGGNCSVLVDVGGDGNRDGGDGDEIETKTKPDRVKGEMITVNGVEVTTMDSVTRYGVMHVIDRILIPGGWDEDEKGKLTVEELKERLKPWIKDGDDKIRNVLDVDHLEL</sequence>
<dbReference type="SMART" id="SM00554">
    <property type="entry name" value="FAS1"/>
    <property type="match status" value="2"/>
</dbReference>
<dbReference type="InterPro" id="IPR000782">
    <property type="entry name" value="FAS1_domain"/>
</dbReference>
<dbReference type="Proteomes" id="UP000266188">
    <property type="component" value="Unassembled WGS sequence"/>
</dbReference>
<gene>
    <name evidence="2" type="ORF">PHISCL_06833</name>
</gene>
<feature type="non-terminal residue" evidence="2">
    <location>
        <position position="1"/>
    </location>
</feature>
<dbReference type="Pfam" id="PF02469">
    <property type="entry name" value="Fasciclin"/>
    <property type="match status" value="2"/>
</dbReference>
<dbReference type="AlphaFoldDB" id="A0A3A2ZCH4"/>
<dbReference type="PROSITE" id="PS50213">
    <property type="entry name" value="FAS1"/>
    <property type="match status" value="2"/>
</dbReference>
<proteinExistence type="predicted"/>
<organism evidence="2 3">
    <name type="scientific">Aspergillus sclerotialis</name>
    <dbReference type="NCBI Taxonomy" id="2070753"/>
    <lineage>
        <taxon>Eukaryota</taxon>
        <taxon>Fungi</taxon>
        <taxon>Dikarya</taxon>
        <taxon>Ascomycota</taxon>
        <taxon>Pezizomycotina</taxon>
        <taxon>Eurotiomycetes</taxon>
        <taxon>Eurotiomycetidae</taxon>
        <taxon>Eurotiales</taxon>
        <taxon>Aspergillaceae</taxon>
        <taxon>Aspergillus</taxon>
        <taxon>Aspergillus subgen. Polypaecilum</taxon>
    </lineage>
</organism>
<dbReference type="InterPro" id="IPR036378">
    <property type="entry name" value="FAS1_dom_sf"/>
</dbReference>
<dbReference type="InterPro" id="IPR050904">
    <property type="entry name" value="Adhesion/Biosynth-related"/>
</dbReference>
<dbReference type="STRING" id="2070753.A0A3A2ZCH4"/>
<feature type="domain" description="FAS1" evidence="1">
    <location>
        <begin position="145"/>
        <end position="333"/>
    </location>
</feature>
<dbReference type="EMBL" id="MVGC01000273">
    <property type="protein sequence ID" value="RJE20842.1"/>
    <property type="molecule type" value="Genomic_DNA"/>
</dbReference>
<dbReference type="SUPFAM" id="SSF82153">
    <property type="entry name" value="FAS1 domain"/>
    <property type="match status" value="2"/>
</dbReference>